<dbReference type="Proteomes" id="UP000003586">
    <property type="component" value="Chromosome"/>
</dbReference>
<gene>
    <name evidence="1" type="ORF">NIASO_19305</name>
</gene>
<protein>
    <submittedName>
        <fullName evidence="1">Uncharacterized protein</fullName>
    </submittedName>
</protein>
<dbReference type="EMBL" id="CP007035">
    <property type="protein sequence ID" value="AHF18043.1"/>
    <property type="molecule type" value="Genomic_DNA"/>
</dbReference>
<proteinExistence type="predicted"/>
<reference evidence="1 2" key="1">
    <citation type="submission" date="2013-12" db="EMBL/GenBank/DDBJ databases">
        <authorList>
            <consortium name="DOE Joint Genome Institute"/>
            <person name="Eisen J."/>
            <person name="Huntemann M."/>
            <person name="Han J."/>
            <person name="Chen A."/>
            <person name="Kyrpides N."/>
            <person name="Mavromatis K."/>
            <person name="Markowitz V."/>
            <person name="Palaniappan K."/>
            <person name="Ivanova N."/>
            <person name="Schaumberg A."/>
            <person name="Pati A."/>
            <person name="Liolios K."/>
            <person name="Nordberg H.P."/>
            <person name="Cantor M.N."/>
            <person name="Hua S.X."/>
            <person name="Woyke T."/>
        </authorList>
    </citation>
    <scope>NUCLEOTIDE SEQUENCE [LARGE SCALE GENOMIC DNA]</scope>
    <source>
        <strain evidence="2">DSM 19437</strain>
    </source>
</reference>
<dbReference type="KEGG" id="nso:NIASO_19305"/>
<organism evidence="1 2">
    <name type="scientific">Niabella soli DSM 19437</name>
    <dbReference type="NCBI Taxonomy" id="929713"/>
    <lineage>
        <taxon>Bacteria</taxon>
        <taxon>Pseudomonadati</taxon>
        <taxon>Bacteroidota</taxon>
        <taxon>Chitinophagia</taxon>
        <taxon>Chitinophagales</taxon>
        <taxon>Chitinophagaceae</taxon>
        <taxon>Niabella</taxon>
    </lineage>
</organism>
<dbReference type="STRING" id="929713.NIASO_19305"/>
<evidence type="ECO:0000313" key="2">
    <source>
        <dbReference type="Proteomes" id="UP000003586"/>
    </source>
</evidence>
<accession>W0F892</accession>
<sequence>MINNFFIGENLHKCSILCVCFKAISREGGEAVNLKLPKNKTCLIIAGDFLICENQGNL</sequence>
<keyword evidence="2" id="KW-1185">Reference proteome</keyword>
<dbReference type="AlphaFoldDB" id="W0F892"/>
<dbReference type="HOGENOM" id="CLU_2974790_0_0_10"/>
<name>W0F892_9BACT</name>
<evidence type="ECO:0000313" key="1">
    <source>
        <dbReference type="EMBL" id="AHF18043.1"/>
    </source>
</evidence>